<proteinExistence type="predicted"/>
<dbReference type="EMBL" id="MN577570">
    <property type="protein sequence ID" value="QGT49652.1"/>
    <property type="molecule type" value="Genomic_DNA"/>
</dbReference>
<accession>A0A650EJQ6</accession>
<organism evidence="1">
    <name type="scientific">uncultured Candidatus Melainabacteria bacterium</name>
    <dbReference type="NCBI Taxonomy" id="2682970"/>
    <lineage>
        <taxon>Bacteria</taxon>
        <taxon>Bacillati</taxon>
        <taxon>Candidatus Melainabacteria</taxon>
        <taxon>environmental samples</taxon>
    </lineage>
</organism>
<name>A0A650EJQ6_9BACT</name>
<protein>
    <submittedName>
        <fullName evidence="1">Uncharacterized protein</fullName>
    </submittedName>
</protein>
<reference evidence="1" key="1">
    <citation type="journal article" date="2020" name="J. ISSAAS">
        <title>Lactobacilli and other gastrointestinal microbiota of Peromyscus leucopus, reservoir host for agents of Lyme disease and other zoonoses in North America.</title>
        <authorList>
            <person name="Milovic A."/>
            <person name="Bassam K."/>
            <person name="Shao H."/>
            <person name="Chatzistamou I."/>
            <person name="Tufts D.M."/>
            <person name="Diuk-Wasser M."/>
            <person name="Barbour A.G."/>
        </authorList>
    </citation>
    <scope>NUCLEOTIDE SEQUENCE</scope>
    <source>
        <strain evidence="1">LL20</strain>
    </source>
</reference>
<gene>
    <name evidence="1" type="ORF">Melaina855_0390</name>
</gene>
<sequence>MEVRNNTPSFGMAFVKPKPEDISGFTKHVIKGRKPKMIARGLTQLQKQHAKDKYVDIHYLPDAKGFSVIPKANTDVDRAIIEEAMGGTSRPFYSDTVKPTKLDIVLDSTNAELEKLEKAKASKYKLGFAAVKYVAKAVREFVRIYVSPKNILPADLRAASEEATRVEQAVAKRLANDAAKEKIRIANEKLINNSLK</sequence>
<evidence type="ECO:0000313" key="1">
    <source>
        <dbReference type="EMBL" id="QGT49652.1"/>
    </source>
</evidence>
<dbReference type="AlphaFoldDB" id="A0A650EJQ6"/>